<evidence type="ECO:0000313" key="20">
    <source>
        <dbReference type="Proteomes" id="UP000693981"/>
    </source>
</evidence>
<evidence type="ECO:0000256" key="7">
    <source>
        <dbReference type="ARBA" id="ARBA00022705"/>
    </source>
</evidence>
<dbReference type="FunFam" id="3.30.210.10:FF:000002">
    <property type="entry name" value="DNA polymerase"/>
    <property type="match status" value="1"/>
</dbReference>
<dbReference type="Pfam" id="PF14791">
    <property type="entry name" value="DNA_pol_B_thumb"/>
    <property type="match status" value="1"/>
</dbReference>
<evidence type="ECO:0000256" key="2">
    <source>
        <dbReference type="ARBA" id="ARBA00008323"/>
    </source>
</evidence>
<keyword evidence="5" id="KW-0808">Transferase</keyword>
<dbReference type="GO" id="GO:0003887">
    <property type="term" value="F:DNA-directed DNA polymerase activity"/>
    <property type="evidence" value="ECO:0007669"/>
    <property type="project" value="UniProtKB-KW"/>
</dbReference>
<evidence type="ECO:0000256" key="10">
    <source>
        <dbReference type="ARBA" id="ARBA00022932"/>
    </source>
</evidence>
<accession>A0A8T1WLN9</accession>
<dbReference type="PROSITE" id="PS00522">
    <property type="entry name" value="DNA_POLYMERASE_X"/>
    <property type="match status" value="1"/>
</dbReference>
<dbReference type="InterPro" id="IPR018944">
    <property type="entry name" value="DNA_pol_lambd_fingers_domain"/>
</dbReference>
<dbReference type="FunFam" id="3.30.460.10:FF:000020">
    <property type="entry name" value="DNA polymerase lambda"/>
    <property type="match status" value="1"/>
</dbReference>
<evidence type="ECO:0000256" key="17">
    <source>
        <dbReference type="SAM" id="MobiDB-lite"/>
    </source>
</evidence>
<dbReference type="Proteomes" id="UP000693981">
    <property type="component" value="Unassembled WGS sequence"/>
</dbReference>
<dbReference type="PANTHER" id="PTHR11276">
    <property type="entry name" value="DNA POLYMERASE TYPE-X FAMILY MEMBER"/>
    <property type="match status" value="1"/>
</dbReference>
<feature type="region of interest" description="Disordered" evidence="17">
    <location>
        <begin position="91"/>
        <end position="117"/>
    </location>
</feature>
<keyword evidence="6" id="KW-0548">Nucleotidyltransferase</keyword>
<keyword evidence="13" id="KW-0456">Lyase</keyword>
<dbReference type="Pfam" id="PF14716">
    <property type="entry name" value="HHH_8"/>
    <property type="match status" value="1"/>
</dbReference>
<keyword evidence="10" id="KW-0239">DNA-directed DNA polymerase</keyword>
<evidence type="ECO:0000256" key="12">
    <source>
        <dbReference type="ARBA" id="ARBA00023204"/>
    </source>
</evidence>
<keyword evidence="9" id="KW-0227">DNA damage</keyword>
<dbReference type="OrthoDB" id="205514at2759"/>
<proteinExistence type="inferred from homology"/>
<dbReference type="InterPro" id="IPR028207">
    <property type="entry name" value="DNA_pol_B_palm_palm"/>
</dbReference>
<dbReference type="FunFam" id="1.10.150.20:FF:000010">
    <property type="entry name" value="DNA polymerase lambda"/>
    <property type="match status" value="1"/>
</dbReference>
<keyword evidence="4" id="KW-0237">DNA synthesis</keyword>
<dbReference type="InterPro" id="IPR010996">
    <property type="entry name" value="HHH_MUS81"/>
</dbReference>
<sequence length="715" mass="80570">MAGGLQLLTADEKRVFFSRLEDLLRTKKPRRPAIGKANHAEVDILKKVVVDPNGARLTFSTIDTSKEASKASMEKPKEKEVMRDFTKLGAMNQGKRAASRKTQGPVTKMQKRSPSAEINTGKKLLQDQRVLLVPIGPDVSRRRVEIWQDQVEKLGGSAVHVDMKANKKTRSGNGTPVVDWNTVDLIVASSELASEKAAEVLLLDKFPPENIEACTPDWLVYLLKEKKRPPEKSKLTWSGQQEAREQEEKEEKRREEIAQRIAEQHACDNEASSDESDEGSNAKNSGSRHIMRASPAEVDAAKFCQQQDELNAKRIQLVQERTPIFYKNNPGFRPLNESAAPGSKRVSGEGFICQHSSAILQNFNAHLTDPLEEMLEYFAVERDVWREYMYKKIISSLKALRHRVSSAKDLKDLHWVKGRLRDKVIELLETGRISKLDAKKSNEGLRALVKIARIWGVGPATAAKLYSKGYKTLDDLRTPEGTAELTAQQQIGLKHYQDFLTKIPRAEAQQIEKTVVDEVHKMIPNAQAQACGSYRRGKSACGDVDVLITDPDAEQCGILPELLERLHATGFLTDDLTHFSKQHTGGCDTYMGVCRVSEGLPYRRIDIKVYPRRYFGFAILYFTGSDHFNRSMRLFANKNGWTLSDRELTQVMRVNGLKVKQGESVICESEVDVFIALGLEYKDPTERNCFNIKFLDEDEASAKKNTFKSTTAEDE</sequence>
<feature type="region of interest" description="Disordered" evidence="17">
    <location>
        <begin position="231"/>
        <end position="289"/>
    </location>
</feature>
<comment type="similarity">
    <text evidence="2">Belongs to the DNA polymerase type-X family.</text>
</comment>
<comment type="caution">
    <text evidence="19">The sequence shown here is derived from an EMBL/GenBank/DDBJ whole genome shotgun (WGS) entry which is preliminary data.</text>
</comment>
<keyword evidence="7" id="KW-0235">DNA replication</keyword>
<comment type="subcellular location">
    <subcellularLocation>
        <location evidence="1">Nucleus</location>
    </subcellularLocation>
</comment>
<evidence type="ECO:0000256" key="13">
    <source>
        <dbReference type="ARBA" id="ARBA00023239"/>
    </source>
</evidence>
<dbReference type="Pfam" id="PF10391">
    <property type="entry name" value="DNA_pol_lambd_f"/>
    <property type="match status" value="1"/>
</dbReference>
<feature type="active site" description="Nucleophile; Schiff-base intermediate with DNA; for 5'-dRP lyase activity" evidence="16">
    <location>
        <position position="423"/>
    </location>
</feature>
<gene>
    <name evidence="19" type="ORF">PHYBOEH_005480</name>
</gene>
<dbReference type="AlphaFoldDB" id="A0A8T1WLN9"/>
<evidence type="ECO:0000256" key="1">
    <source>
        <dbReference type="ARBA" id="ARBA00004123"/>
    </source>
</evidence>
<evidence type="ECO:0000256" key="14">
    <source>
        <dbReference type="ARBA" id="ARBA00023242"/>
    </source>
</evidence>
<organism evidence="19 20">
    <name type="scientific">Phytophthora boehmeriae</name>
    <dbReference type="NCBI Taxonomy" id="109152"/>
    <lineage>
        <taxon>Eukaryota</taxon>
        <taxon>Sar</taxon>
        <taxon>Stramenopiles</taxon>
        <taxon>Oomycota</taxon>
        <taxon>Peronosporomycetes</taxon>
        <taxon>Peronosporales</taxon>
        <taxon>Peronosporaceae</taxon>
        <taxon>Phytophthora</taxon>
    </lineage>
</organism>
<dbReference type="InterPro" id="IPR022312">
    <property type="entry name" value="DNA_pol_X"/>
</dbReference>
<evidence type="ECO:0000256" key="16">
    <source>
        <dbReference type="PIRSR" id="PIRSR622312-50"/>
    </source>
</evidence>
<keyword evidence="14" id="KW-0539">Nucleus</keyword>
<dbReference type="GO" id="GO:0003677">
    <property type="term" value="F:DNA binding"/>
    <property type="evidence" value="ECO:0007669"/>
    <property type="project" value="UniProtKB-KW"/>
</dbReference>
<evidence type="ECO:0000256" key="9">
    <source>
        <dbReference type="ARBA" id="ARBA00022763"/>
    </source>
</evidence>
<dbReference type="GO" id="GO:0006303">
    <property type="term" value="P:double-strand break repair via nonhomologous end joining"/>
    <property type="evidence" value="ECO:0007669"/>
    <property type="project" value="TreeGrafter"/>
</dbReference>
<evidence type="ECO:0000256" key="3">
    <source>
        <dbReference type="ARBA" id="ARBA00012417"/>
    </source>
</evidence>
<feature type="domain" description="DNA-directed DNA polymerase X" evidence="18">
    <location>
        <begin position="362"/>
        <end position="688"/>
    </location>
</feature>
<evidence type="ECO:0000256" key="15">
    <source>
        <dbReference type="ARBA" id="ARBA00049244"/>
    </source>
</evidence>
<dbReference type="EMBL" id="JAGDFL010000289">
    <property type="protein sequence ID" value="KAG7394225.1"/>
    <property type="molecule type" value="Genomic_DNA"/>
</dbReference>
<dbReference type="GO" id="GO:0016829">
    <property type="term" value="F:lyase activity"/>
    <property type="evidence" value="ECO:0007669"/>
    <property type="project" value="UniProtKB-KW"/>
</dbReference>
<evidence type="ECO:0000313" key="19">
    <source>
        <dbReference type="EMBL" id="KAG7394225.1"/>
    </source>
</evidence>
<dbReference type="GO" id="GO:0005634">
    <property type="term" value="C:nucleus"/>
    <property type="evidence" value="ECO:0007669"/>
    <property type="project" value="UniProtKB-SubCell"/>
</dbReference>
<dbReference type="CDD" id="cd00141">
    <property type="entry name" value="NT_POLXc"/>
    <property type="match status" value="1"/>
</dbReference>
<evidence type="ECO:0000256" key="4">
    <source>
        <dbReference type="ARBA" id="ARBA00022634"/>
    </source>
</evidence>
<dbReference type="EC" id="2.7.7.7" evidence="3"/>
<comment type="catalytic activity">
    <reaction evidence="15">
        <text>DNA(n) + a 2'-deoxyribonucleoside 5'-triphosphate = DNA(n+1) + diphosphate</text>
        <dbReference type="Rhea" id="RHEA:22508"/>
        <dbReference type="Rhea" id="RHEA-COMP:17339"/>
        <dbReference type="Rhea" id="RHEA-COMP:17340"/>
        <dbReference type="ChEBI" id="CHEBI:33019"/>
        <dbReference type="ChEBI" id="CHEBI:61560"/>
        <dbReference type="ChEBI" id="CHEBI:173112"/>
        <dbReference type="EC" id="2.7.7.7"/>
    </reaction>
</comment>
<dbReference type="Pfam" id="PF14792">
    <property type="entry name" value="DNA_pol_B_palm"/>
    <property type="match status" value="1"/>
</dbReference>
<dbReference type="GO" id="GO:0046872">
    <property type="term" value="F:metal ion binding"/>
    <property type="evidence" value="ECO:0007669"/>
    <property type="project" value="UniProtKB-KW"/>
</dbReference>
<reference evidence="19" key="1">
    <citation type="submission" date="2021-02" db="EMBL/GenBank/DDBJ databases">
        <authorList>
            <person name="Palmer J.M."/>
        </authorList>
    </citation>
    <scope>NUCLEOTIDE SEQUENCE</scope>
    <source>
        <strain evidence="19">SCRP23</strain>
    </source>
</reference>
<keyword evidence="8" id="KW-0479">Metal-binding</keyword>
<dbReference type="InterPro" id="IPR029398">
    <property type="entry name" value="PolB_thumb"/>
</dbReference>
<dbReference type="SMART" id="SM00483">
    <property type="entry name" value="POLXc"/>
    <property type="match status" value="1"/>
</dbReference>
<evidence type="ECO:0000256" key="5">
    <source>
        <dbReference type="ARBA" id="ARBA00022679"/>
    </source>
</evidence>
<dbReference type="PANTHER" id="PTHR11276:SF28">
    <property type="entry name" value="DNA POLYMERASE LAMBDA"/>
    <property type="match status" value="1"/>
</dbReference>
<keyword evidence="11" id="KW-0238">DNA-binding</keyword>
<evidence type="ECO:0000256" key="11">
    <source>
        <dbReference type="ARBA" id="ARBA00023125"/>
    </source>
</evidence>
<name>A0A8T1WLN9_9STRA</name>
<dbReference type="InterPro" id="IPR002054">
    <property type="entry name" value="DNA-dir_DNA_pol_X"/>
</dbReference>
<keyword evidence="12" id="KW-0234">DNA repair</keyword>
<feature type="compositionally biased region" description="Basic and acidic residues" evidence="17">
    <location>
        <begin position="242"/>
        <end position="268"/>
    </location>
</feature>
<keyword evidence="20" id="KW-1185">Reference proteome</keyword>
<dbReference type="InterPro" id="IPR019843">
    <property type="entry name" value="DNA_pol-X_BS"/>
</dbReference>
<protein>
    <recommendedName>
        <fullName evidence="3">DNA-directed DNA polymerase</fullName>
        <ecNumber evidence="3">2.7.7.7</ecNumber>
    </recommendedName>
</protein>
<evidence type="ECO:0000256" key="8">
    <source>
        <dbReference type="ARBA" id="ARBA00022723"/>
    </source>
</evidence>
<evidence type="ECO:0000259" key="18">
    <source>
        <dbReference type="SMART" id="SM00483"/>
    </source>
</evidence>
<evidence type="ECO:0000256" key="6">
    <source>
        <dbReference type="ARBA" id="ARBA00022695"/>
    </source>
</evidence>